<protein>
    <recommendedName>
        <fullName evidence="2">C2 NT-type domain-containing protein</fullName>
    </recommendedName>
</protein>
<proteinExistence type="predicted"/>
<accession>A0A067KQF6</accession>
<gene>
    <name evidence="3" type="ORF">JCGZ_07630</name>
</gene>
<name>A0A067KQF6_JATCU</name>
<dbReference type="PROSITE" id="PS51840">
    <property type="entry name" value="C2_NT"/>
    <property type="match status" value="1"/>
</dbReference>
<dbReference type="EMBL" id="KK914539">
    <property type="protein sequence ID" value="KDP34059.1"/>
    <property type="molecule type" value="Genomic_DNA"/>
</dbReference>
<evidence type="ECO:0000313" key="4">
    <source>
        <dbReference type="Proteomes" id="UP000027138"/>
    </source>
</evidence>
<dbReference type="Proteomes" id="UP000027138">
    <property type="component" value="Unassembled WGS sequence"/>
</dbReference>
<dbReference type="Pfam" id="PF21745">
    <property type="entry name" value="PMI1_PMIR1-2_C"/>
    <property type="match status" value="2"/>
</dbReference>
<sequence length="1106" mass="123042">MMLSKIGSTNSDGDGNSNNGQLLRDIEAISQALYLQKAPRKALISSSSARSKSAERPRLSESKSSLNPRTYDANVSIKDKKSSSSVWNWKKPLKALAHIRHQKFNVCFFLHVHSIEGLPSSFDDMKLSVNWKRKDELLQTRPSRVLKGIVEFDETLMHTCCVYGSRSGTHHSAKYEVKLFSIYVSVIGALGVDMGKQWVDLTRLLPLTLEELEGEKSTGKWTTSFKLAGKAMGATLNVSLGFHILRDSLIETARNMNVLELVNMVHGRSCTVEQITGVRQTNSNEMLQRVGSVPSHLNQSHLSSQSVNVKICDEISPNLGLELSKSISFLYQKLDEANLHNSEEFHAFSEHLQPLKLKPDLELESDKDIGGNEYYCTEFTVIEKGIEMSEKEDLKSEESNVQFVDALEIETVDVNEIIKDDDIELDGKTKFHSKDSVSSNCLDGVLVDDCKHEISSICKKGSSMEDLELAFNRFFTSESTELESPLAKSEILQQENYMDTKVSYKAHNAVNKYLSLDEVTESVASDFLNMLGIEHSPFGSSSDCDPESPRERLLREFEEEAIASGNFIVEYDGHGKHEEFGCIASLASDCGDLSADFDLCVAIQAAEEEHQRENQLLSRRKAKLLEDLETEALMNQWGLNEEAFQSSPRYCSDGFGSPVELLPEEPVELPPLGDGFGPFVQTKDGGYLRSMNPSLFKTSKNVGSLIMQVSRPVVLPVEMGSDIIEILQHLASIGIERLSQQANKLMPLEDITGKTLHQIAQDTTPGVAVPVRRAPSCPESLLGKEAILHVEMGSDYVTLENLAPLAVDKIETMSIEGLKIQSGMAEEEAPSSVFPQSFEGKSASLSWFLSMEGVAELQELDGRDVDGLFDLSITLEEWLRLDGGVIGNEDQVSERTLKILAAHHARCMDLVNGKLTRENYWNKAAGRKQGLLGNNLTVAQMVLLRDPFRNYEPVGASMLAIVQVERSFFCLKPIANGTVLERRSNEEEDTNDNILEEEETSIGFKITEVHLSGLNAEPGKKQHWGTKTQQQYGIRWLLASGMSKSSKHPFSKSKAMVVSSPHLLRKMQNNDCLWSISSQASSPESKWKELTGFVPHIRNPNVIFSK</sequence>
<feature type="domain" description="C2 NT-type" evidence="2">
    <location>
        <begin position="96"/>
        <end position="244"/>
    </location>
</feature>
<dbReference type="PANTHER" id="PTHR33414">
    <property type="entry name" value="PROTEIN PLASTID MOVEMENT IMPAIRED 1-RELATED 1"/>
    <property type="match status" value="1"/>
</dbReference>
<dbReference type="Pfam" id="PF10358">
    <property type="entry name" value="NT-C2"/>
    <property type="match status" value="1"/>
</dbReference>
<evidence type="ECO:0000256" key="1">
    <source>
        <dbReference type="SAM" id="MobiDB-lite"/>
    </source>
</evidence>
<dbReference type="AlphaFoldDB" id="A0A067KQF6"/>
<dbReference type="InterPro" id="IPR039614">
    <property type="entry name" value="PMI1-like"/>
</dbReference>
<dbReference type="OrthoDB" id="2019483at2759"/>
<feature type="compositionally biased region" description="Basic and acidic residues" evidence="1">
    <location>
        <begin position="52"/>
        <end position="61"/>
    </location>
</feature>
<feature type="region of interest" description="Disordered" evidence="1">
    <location>
        <begin position="45"/>
        <end position="67"/>
    </location>
</feature>
<dbReference type="KEGG" id="jcu:105638106"/>
<dbReference type="InterPro" id="IPR019448">
    <property type="entry name" value="NT-C2"/>
</dbReference>
<evidence type="ECO:0000259" key="2">
    <source>
        <dbReference type="PROSITE" id="PS51840"/>
    </source>
</evidence>
<reference evidence="3 4" key="1">
    <citation type="journal article" date="2014" name="PLoS ONE">
        <title>Global Analysis of Gene Expression Profiles in Physic Nut (Jatropha curcas L.) Seedlings Exposed to Salt Stress.</title>
        <authorList>
            <person name="Zhang L."/>
            <person name="Zhang C."/>
            <person name="Wu P."/>
            <person name="Chen Y."/>
            <person name="Li M."/>
            <person name="Jiang H."/>
            <person name="Wu G."/>
        </authorList>
    </citation>
    <scope>NUCLEOTIDE SEQUENCE [LARGE SCALE GENOMIC DNA]</scope>
    <source>
        <strain evidence="4">cv. GZQX0401</strain>
        <tissue evidence="3">Young leaves</tissue>
    </source>
</reference>
<organism evidence="3 4">
    <name type="scientific">Jatropha curcas</name>
    <name type="common">Barbados nut</name>
    <dbReference type="NCBI Taxonomy" id="180498"/>
    <lineage>
        <taxon>Eukaryota</taxon>
        <taxon>Viridiplantae</taxon>
        <taxon>Streptophyta</taxon>
        <taxon>Embryophyta</taxon>
        <taxon>Tracheophyta</taxon>
        <taxon>Spermatophyta</taxon>
        <taxon>Magnoliopsida</taxon>
        <taxon>eudicotyledons</taxon>
        <taxon>Gunneridae</taxon>
        <taxon>Pentapetalae</taxon>
        <taxon>rosids</taxon>
        <taxon>fabids</taxon>
        <taxon>Malpighiales</taxon>
        <taxon>Euphorbiaceae</taxon>
        <taxon>Crotonoideae</taxon>
        <taxon>Jatropheae</taxon>
        <taxon>Jatropha</taxon>
    </lineage>
</organism>
<dbReference type="InterPro" id="IPR048972">
    <property type="entry name" value="PMI1_PMIR1-2_C"/>
</dbReference>
<dbReference type="STRING" id="180498.A0A067KQF6"/>
<dbReference type="PANTHER" id="PTHR33414:SF10">
    <property type="entry name" value="PROTEIN PLASTID MOVEMENT IMPAIRED 1-RELATED 2"/>
    <property type="match status" value="1"/>
</dbReference>
<evidence type="ECO:0000313" key="3">
    <source>
        <dbReference type="EMBL" id="KDP34059.1"/>
    </source>
</evidence>
<keyword evidence="4" id="KW-1185">Reference proteome</keyword>